<reference evidence="1" key="1">
    <citation type="journal article" date="1992" name="J. Mol. Biol.">
        <title>The Escherichia coli rpoB60 mutation blocks antitermination by coliphage HK022 Q-function.</title>
        <authorList>
            <person name="Atkinson B.L."/>
            <person name="Gottesman M.E."/>
        </authorList>
    </citation>
    <scope>NUCLEOTIDE SEQUENCE</scope>
</reference>
<protein>
    <submittedName>
        <fullName evidence="1">Srb</fullName>
    </submittedName>
</protein>
<proteinExistence type="predicted"/>
<organismHost>
    <name type="scientific">Escherichia coli</name>
    <dbReference type="NCBI Taxonomy" id="562"/>
</organismHost>
<name>Q38575_BPHK0</name>
<accession>Q38575</accession>
<evidence type="ECO:0000313" key="1">
    <source>
        <dbReference type="EMBL" id="CAA42853.1"/>
    </source>
</evidence>
<dbReference type="GeneID" id="1262497"/>
<dbReference type="KEGG" id="vg:1262497"/>
<sequence length="73" mass="8303">MNQIRHIDGLKLTTNCNDVSDVANEVTALKLAFGLLFARLPDSDKNQLLIELTQYSHPPFEKLATELKQFMNK</sequence>
<dbReference type="RefSeq" id="NP_037683.1">
    <property type="nucleotide sequence ID" value="NC_002166.1"/>
</dbReference>
<dbReference type="PIR" id="S28978">
    <property type="entry name" value="S28978"/>
</dbReference>
<dbReference type="EMBL" id="X60308">
    <property type="protein sequence ID" value="CAA42853.1"/>
    <property type="molecule type" value="Genomic_DNA"/>
</dbReference>
<organism evidence="1">
    <name type="scientific">Escherichia phage HK022</name>
    <name type="common">Bacteriophage HK022</name>
    <dbReference type="NCBI Taxonomy" id="10742"/>
    <lineage>
        <taxon>Viruses</taxon>
        <taxon>Duplodnaviria</taxon>
        <taxon>Heunggongvirae</taxon>
        <taxon>Uroviricota</taxon>
        <taxon>Caudoviricetes</taxon>
        <taxon>Hendrixvirinae</taxon>
        <taxon>Shamshuipovirus</taxon>
    </lineage>
</organism>